<dbReference type="CDD" id="cd01991">
    <property type="entry name" value="Asn_synthase_B_C"/>
    <property type="match status" value="1"/>
</dbReference>
<dbReference type="GO" id="GO:0006529">
    <property type="term" value="P:asparagine biosynthetic process"/>
    <property type="evidence" value="ECO:0007669"/>
    <property type="project" value="UniProtKB-KW"/>
</dbReference>
<dbReference type="FunCoup" id="Q01ED9">
    <property type="interactions" value="1579"/>
</dbReference>
<sequence>MCGISLSVCHAVPTDSKYKSREHRISPDVDIGLLTSLSRRGPDGCGTFTENLRNFQVQLCATLLQFRGNEKARSPLISNSEGVLAFNGEIYGGLPHQAFARSDTASLFRALGDSRTLTSKLELLSRLRGPWAFIYVDIKQNCILIGKDRSGRKSLVLHFPDSDDERLLVCSTGTTGSVRNFWSELGCGLHCIRLTEPMLVLDSYPLPDGYSPRKVMYTRTSVHAFRSANSSLRIFQYLIDRAVRTRVYANNRNLWHKSTSTRSASVAILFSGGLDSTTLATLAHRHMPFDQVIDLCNVCFHGGSSPDRLAAIEALQELRNISPGRRWRFIQVNVEKSEVFCQLKHIVSLVQPQDKKMDYNIGVALWFASRARGHAILYNTDDSTETLENYDSEAKIMLLGNGADEILGGYRRHKLAFDRGGLSKLAEELNMDMERLWVRNMGRDDRIVSDSSREARYPFLDEELVHMVSGAAIYDIVDFKLPPGEGDKMILRSLARALGLSCTSKRVKRALQYGSKVNKLENELFDELFDARDT</sequence>
<name>Q01ED9_OSTTA</name>
<dbReference type="Pfam" id="PF00733">
    <property type="entry name" value="Asn_synthase"/>
    <property type="match status" value="2"/>
</dbReference>
<keyword evidence="3" id="KW-0315">Glutamine amidotransferase</keyword>
<dbReference type="Pfam" id="PF13537">
    <property type="entry name" value="GATase_7"/>
    <property type="match status" value="1"/>
</dbReference>
<comment type="caution">
    <text evidence="5">The sequence shown here is derived from an EMBL/GenBank/DDBJ whole genome shotgun (WGS) entry which is preliminary data.</text>
</comment>
<dbReference type="PANTHER" id="PTHR45937">
    <property type="entry name" value="ASPARAGINE SYNTHETASE DOMAIN-CONTAINING PROTEIN 1"/>
    <property type="match status" value="1"/>
</dbReference>
<keyword evidence="6" id="KW-1185">Reference proteome</keyword>
<evidence type="ECO:0000256" key="3">
    <source>
        <dbReference type="ARBA" id="ARBA00022962"/>
    </source>
</evidence>
<evidence type="ECO:0000259" key="4">
    <source>
        <dbReference type="PROSITE" id="PS51278"/>
    </source>
</evidence>
<dbReference type="InterPro" id="IPR014729">
    <property type="entry name" value="Rossmann-like_a/b/a_fold"/>
</dbReference>
<feature type="domain" description="Glutamine amidotransferase type-2" evidence="4">
    <location>
        <begin position="2"/>
        <end position="221"/>
    </location>
</feature>
<protein>
    <submittedName>
        <fullName evidence="5">Rossmann-like alpha/beta/alpha sandwich fold</fullName>
    </submittedName>
</protein>
<dbReference type="RefSeq" id="XP_003075042.1">
    <property type="nucleotide sequence ID" value="XM_003074994.1"/>
</dbReference>
<evidence type="ECO:0000313" key="5">
    <source>
        <dbReference type="EMBL" id="CAL52314.1"/>
    </source>
</evidence>
<dbReference type="EMBL" id="CAID01000002">
    <property type="protein sequence ID" value="CAL52314.1"/>
    <property type="molecule type" value="Genomic_DNA"/>
</dbReference>
<evidence type="ECO:0000256" key="2">
    <source>
        <dbReference type="ARBA" id="ARBA00022888"/>
    </source>
</evidence>
<dbReference type="KEGG" id="ota:OT_ostta02g02340"/>
<evidence type="ECO:0000256" key="1">
    <source>
        <dbReference type="ARBA" id="ARBA00022605"/>
    </source>
</evidence>
<dbReference type="Proteomes" id="UP000009170">
    <property type="component" value="Unassembled WGS sequence"/>
</dbReference>
<dbReference type="SUPFAM" id="SSF52402">
    <property type="entry name" value="Adenine nucleotide alpha hydrolases-like"/>
    <property type="match status" value="1"/>
</dbReference>
<gene>
    <name evidence="5" type="ORF">OT_ostta02g02340</name>
</gene>
<reference evidence="6" key="1">
    <citation type="journal article" date="2006" name="Proc. Natl. Acad. Sci. U.S.A.">
        <title>Genome analysis of the smallest free-living eukaryote Ostreococcus tauri unveils many unique features.</title>
        <authorList>
            <person name="Derelle E."/>
            <person name="Ferraz C."/>
            <person name="Rombauts S."/>
            <person name="Rouze P."/>
            <person name="Worden A.Z."/>
            <person name="Robbens S."/>
            <person name="Partensky F."/>
            <person name="Degroeve S."/>
            <person name="Echeynie S."/>
            <person name="Cooke R."/>
            <person name="Saeys Y."/>
            <person name="Wuyts J."/>
            <person name="Jabbari K."/>
            <person name="Bowler C."/>
            <person name="Panaud O."/>
            <person name="Piegu B."/>
            <person name="Ball S.G."/>
            <person name="Ral J.-P."/>
            <person name="Bouget F.-Y."/>
            <person name="Piganeau G."/>
            <person name="De Baets B."/>
            <person name="Picard A."/>
            <person name="Delseny M."/>
            <person name="Demaille J."/>
            <person name="Van de Peer Y."/>
            <person name="Moreau H."/>
        </authorList>
    </citation>
    <scope>NUCLEOTIDE SEQUENCE [LARGE SCALE GENOMIC DNA]</scope>
    <source>
        <strain evidence="6">OTTH 0595 / CCAP 157/2 / RCC745</strain>
    </source>
</reference>
<dbReference type="Gene3D" id="3.60.20.10">
    <property type="entry name" value="Glutamine Phosphoribosylpyrophosphate, subunit 1, domain 1"/>
    <property type="match status" value="1"/>
</dbReference>
<dbReference type="AlphaFoldDB" id="Q01ED9"/>
<dbReference type="InParanoid" id="Q01ED9"/>
<dbReference type="PROSITE" id="PS51278">
    <property type="entry name" value="GATASE_TYPE_2"/>
    <property type="match status" value="1"/>
</dbReference>
<dbReference type="STRING" id="70448.Q01ED9"/>
<dbReference type="Gene3D" id="3.40.50.620">
    <property type="entry name" value="HUPs"/>
    <property type="match status" value="1"/>
</dbReference>
<dbReference type="InterPro" id="IPR017932">
    <property type="entry name" value="GATase_2_dom"/>
</dbReference>
<dbReference type="InterPro" id="IPR051857">
    <property type="entry name" value="Asn_synthetase_domain"/>
</dbReference>
<reference evidence="5 6" key="2">
    <citation type="journal article" date="2014" name="BMC Genomics">
        <title>An improved genome of the model marine alga Ostreococcus tauri unfolds by assessing Illumina de novo assemblies.</title>
        <authorList>
            <person name="Blanc-Mathieu R."/>
            <person name="Verhelst B."/>
            <person name="Derelle E."/>
            <person name="Rombauts S."/>
            <person name="Bouget F.Y."/>
            <person name="Carre I."/>
            <person name="Chateau A."/>
            <person name="Eyre-Walker A."/>
            <person name="Grimsley N."/>
            <person name="Moreau H."/>
            <person name="Piegu B."/>
            <person name="Rivals E."/>
            <person name="Schackwitz W."/>
            <person name="Van de Peer Y."/>
            <person name="Piganeau G."/>
        </authorList>
    </citation>
    <scope>NUCLEOTIDE SEQUENCE [LARGE SCALE GENOMIC DNA]</scope>
    <source>
        <strain evidence="6">OTTH 0595 / CCAP 157/2 / RCC745</strain>
    </source>
</reference>
<dbReference type="PANTHER" id="PTHR45937:SF1">
    <property type="entry name" value="ASPARAGINE SYNTHETASE DOMAIN-CONTAINING PROTEIN 1"/>
    <property type="match status" value="1"/>
</dbReference>
<dbReference type="GeneID" id="9837231"/>
<dbReference type="InterPro" id="IPR001962">
    <property type="entry name" value="Asn_synthase"/>
</dbReference>
<keyword evidence="2" id="KW-0061">Asparagine biosynthesis</keyword>
<proteinExistence type="predicted"/>
<organism evidence="5 6">
    <name type="scientific">Ostreococcus tauri</name>
    <name type="common">Marine green alga</name>
    <dbReference type="NCBI Taxonomy" id="70448"/>
    <lineage>
        <taxon>Eukaryota</taxon>
        <taxon>Viridiplantae</taxon>
        <taxon>Chlorophyta</taxon>
        <taxon>Mamiellophyceae</taxon>
        <taxon>Mamiellales</taxon>
        <taxon>Bathycoccaceae</taxon>
        <taxon>Ostreococcus</taxon>
    </lineage>
</organism>
<dbReference type="GO" id="GO:0004066">
    <property type="term" value="F:asparagine synthase (glutamine-hydrolyzing) activity"/>
    <property type="evidence" value="ECO:0007669"/>
    <property type="project" value="InterPro"/>
</dbReference>
<dbReference type="OrthoDB" id="10252281at2759"/>
<keyword evidence="1" id="KW-0028">Amino-acid biosynthesis</keyword>
<evidence type="ECO:0000313" key="6">
    <source>
        <dbReference type="Proteomes" id="UP000009170"/>
    </source>
</evidence>
<dbReference type="InterPro" id="IPR029055">
    <property type="entry name" value="Ntn_hydrolases_N"/>
</dbReference>
<dbReference type="OMA" id="HAKICIL"/>
<dbReference type="SUPFAM" id="SSF56235">
    <property type="entry name" value="N-terminal nucleophile aminohydrolases (Ntn hydrolases)"/>
    <property type="match status" value="1"/>
</dbReference>
<accession>Q01ED9</accession>